<dbReference type="OrthoDB" id="432381at2759"/>
<reference evidence="3" key="2">
    <citation type="submission" date="2022-06" db="UniProtKB">
        <authorList>
            <consortium name="EnsemblMetazoa"/>
        </authorList>
    </citation>
    <scope>IDENTIFICATION</scope>
    <source>
        <strain evidence="3">PS312</strain>
    </source>
</reference>
<feature type="domain" description="Inosine/uridine-preferring nucleoside hydrolase" evidence="2">
    <location>
        <begin position="35"/>
        <end position="304"/>
    </location>
</feature>
<evidence type="ECO:0000313" key="3">
    <source>
        <dbReference type="EnsemblMetazoa" id="PPA34027.1"/>
    </source>
</evidence>
<dbReference type="InterPro" id="IPR036452">
    <property type="entry name" value="Ribo_hydro-like"/>
</dbReference>
<evidence type="ECO:0000256" key="1">
    <source>
        <dbReference type="ARBA" id="ARBA00009176"/>
    </source>
</evidence>
<accession>A0A8R1ULX6</accession>
<gene>
    <name evidence="3" type="primary">WBGene00272396</name>
</gene>
<dbReference type="Pfam" id="PF01156">
    <property type="entry name" value="IU_nuc_hydro"/>
    <property type="match status" value="1"/>
</dbReference>
<dbReference type="Proteomes" id="UP000005239">
    <property type="component" value="Unassembled WGS sequence"/>
</dbReference>
<dbReference type="InterPro" id="IPR052775">
    <property type="entry name" value="IUN_hydrolase"/>
</dbReference>
<name>A0A2A6B3Y7_PRIPA</name>
<dbReference type="AlphaFoldDB" id="A0A2A6B3Y7"/>
<proteinExistence type="inferred from homology"/>
<dbReference type="PANTHER" id="PTHR46190">
    <property type="entry name" value="SI:CH211-201H21.5-RELATED"/>
    <property type="match status" value="1"/>
</dbReference>
<accession>A0A2A6B3Y7</accession>
<evidence type="ECO:0000259" key="2">
    <source>
        <dbReference type="Pfam" id="PF01156"/>
    </source>
</evidence>
<dbReference type="GO" id="GO:0016799">
    <property type="term" value="F:hydrolase activity, hydrolyzing N-glycosyl compounds"/>
    <property type="evidence" value="ECO:0007669"/>
    <property type="project" value="InterPro"/>
</dbReference>
<evidence type="ECO:0000313" key="4">
    <source>
        <dbReference type="Proteomes" id="UP000005239"/>
    </source>
</evidence>
<comment type="similarity">
    <text evidence="1">Belongs to the IUNH family.</text>
</comment>
<dbReference type="EnsemblMetazoa" id="PPA34027.1">
    <property type="protein sequence ID" value="PPA34027.1"/>
    <property type="gene ID" value="WBGene00272396"/>
</dbReference>
<organism evidence="3 4">
    <name type="scientific">Pristionchus pacificus</name>
    <name type="common">Parasitic nematode worm</name>
    <dbReference type="NCBI Taxonomy" id="54126"/>
    <lineage>
        <taxon>Eukaryota</taxon>
        <taxon>Metazoa</taxon>
        <taxon>Ecdysozoa</taxon>
        <taxon>Nematoda</taxon>
        <taxon>Chromadorea</taxon>
        <taxon>Rhabditida</taxon>
        <taxon>Rhabditina</taxon>
        <taxon>Diplogasteromorpha</taxon>
        <taxon>Diplogasteroidea</taxon>
        <taxon>Neodiplogasteridae</taxon>
        <taxon>Pristionchus</taxon>
    </lineage>
</organism>
<dbReference type="Gene3D" id="3.90.245.10">
    <property type="entry name" value="Ribonucleoside hydrolase-like"/>
    <property type="match status" value="2"/>
</dbReference>
<sequence length="322" mass="36151">MMVRYGAIRYWLVLTVLVSGSEAVIGTRMLPKIKMIIDTDGVADDIRAISMAIQHPDVEVLGITTTHGCVSTEQAAANVARALRATGMEVLQSDFYCWEPEPAAQALIRLAREHSNVTIVVIGPLTNLALSLKLDDEFKRRPERVIIMGGNYYGTGNVHSRTSGEYNFYSDPEAASIVLSEFECPITIVPWELMLYGKDLQKPRYSTINLSRYSHINSKDATGETWQAWMQYAYCDEIAVAAAIDPDGVIKESKQLRVAVELAGTFTRGQVMVDWIDQIWDEDPTNERGVDKSRPRITFITAYDVHIVDGMMKQAVLRRREE</sequence>
<protein>
    <submittedName>
        <fullName evidence="3">IU_nuc_hydro domain-containing protein</fullName>
    </submittedName>
</protein>
<reference evidence="4" key="1">
    <citation type="journal article" date="2008" name="Nat. Genet.">
        <title>The Pristionchus pacificus genome provides a unique perspective on nematode lifestyle and parasitism.</title>
        <authorList>
            <person name="Dieterich C."/>
            <person name="Clifton S.W."/>
            <person name="Schuster L.N."/>
            <person name="Chinwalla A."/>
            <person name="Delehaunty K."/>
            <person name="Dinkelacker I."/>
            <person name="Fulton L."/>
            <person name="Fulton R."/>
            <person name="Godfrey J."/>
            <person name="Minx P."/>
            <person name="Mitreva M."/>
            <person name="Roeseler W."/>
            <person name="Tian H."/>
            <person name="Witte H."/>
            <person name="Yang S.P."/>
            <person name="Wilson R.K."/>
            <person name="Sommer R.J."/>
        </authorList>
    </citation>
    <scope>NUCLEOTIDE SEQUENCE [LARGE SCALE GENOMIC DNA]</scope>
    <source>
        <strain evidence="4">PS312</strain>
    </source>
</reference>
<keyword evidence="4" id="KW-1185">Reference proteome</keyword>
<dbReference type="SUPFAM" id="SSF53590">
    <property type="entry name" value="Nucleoside hydrolase"/>
    <property type="match status" value="1"/>
</dbReference>
<dbReference type="PANTHER" id="PTHR46190:SF1">
    <property type="entry name" value="SI:CH211-201H21.5"/>
    <property type="match status" value="1"/>
</dbReference>
<dbReference type="InterPro" id="IPR001910">
    <property type="entry name" value="Inosine/uridine_hydrolase_dom"/>
</dbReference>